<evidence type="ECO:0000256" key="2">
    <source>
        <dbReference type="ARBA" id="ARBA00023002"/>
    </source>
</evidence>
<dbReference type="SUPFAM" id="SSF51735">
    <property type="entry name" value="NAD(P)-binding Rossmann-fold domains"/>
    <property type="match status" value="1"/>
</dbReference>
<keyword evidence="2" id="KW-0560">Oxidoreductase</keyword>
<protein>
    <submittedName>
        <fullName evidence="4">Short subunit dehydrogenase</fullName>
    </submittedName>
</protein>
<comment type="caution">
    <text evidence="4">The sequence shown here is derived from an EMBL/GenBank/DDBJ whole genome shotgun (WGS) entry which is preliminary data.</text>
</comment>
<dbReference type="Pfam" id="PF00106">
    <property type="entry name" value="adh_short"/>
    <property type="match status" value="1"/>
</dbReference>
<dbReference type="EMBL" id="QPJK01000008">
    <property type="protein sequence ID" value="RCW68045.1"/>
    <property type="molecule type" value="Genomic_DNA"/>
</dbReference>
<feature type="region of interest" description="Disordered" evidence="3">
    <location>
        <begin position="122"/>
        <end position="145"/>
    </location>
</feature>
<evidence type="ECO:0000256" key="3">
    <source>
        <dbReference type="SAM" id="MobiDB-lite"/>
    </source>
</evidence>
<dbReference type="Gene3D" id="3.40.50.720">
    <property type="entry name" value="NAD(P)-binding Rossmann-like Domain"/>
    <property type="match status" value="1"/>
</dbReference>
<dbReference type="GO" id="GO:0016491">
    <property type="term" value="F:oxidoreductase activity"/>
    <property type="evidence" value="ECO:0007669"/>
    <property type="project" value="UniProtKB-KW"/>
</dbReference>
<dbReference type="InterPro" id="IPR002347">
    <property type="entry name" value="SDR_fam"/>
</dbReference>
<dbReference type="OrthoDB" id="8908896at2"/>
<dbReference type="RefSeq" id="WP_114470593.1">
    <property type="nucleotide sequence ID" value="NZ_QPJK01000008.1"/>
</dbReference>
<keyword evidence="5" id="KW-1185">Reference proteome</keyword>
<evidence type="ECO:0000313" key="5">
    <source>
        <dbReference type="Proteomes" id="UP000252884"/>
    </source>
</evidence>
<accession>A0A368XJN5</accession>
<dbReference type="PANTHER" id="PTHR44196:SF1">
    <property type="entry name" value="DEHYDROGENASE_REDUCTASE SDR FAMILY MEMBER 7B"/>
    <property type="match status" value="1"/>
</dbReference>
<gene>
    <name evidence="4" type="ORF">DES41_108222</name>
</gene>
<evidence type="ECO:0000256" key="1">
    <source>
        <dbReference type="ARBA" id="ARBA00006484"/>
    </source>
</evidence>
<evidence type="ECO:0000313" key="4">
    <source>
        <dbReference type="EMBL" id="RCW68045.1"/>
    </source>
</evidence>
<dbReference type="Proteomes" id="UP000252884">
    <property type="component" value="Unassembled WGS sequence"/>
</dbReference>
<dbReference type="InterPro" id="IPR036291">
    <property type="entry name" value="NAD(P)-bd_dom_sf"/>
</dbReference>
<dbReference type="GO" id="GO:0016020">
    <property type="term" value="C:membrane"/>
    <property type="evidence" value="ECO:0007669"/>
    <property type="project" value="TreeGrafter"/>
</dbReference>
<reference evidence="4 5" key="1">
    <citation type="submission" date="2018-07" db="EMBL/GenBank/DDBJ databases">
        <title>Genomic Encyclopedia of Type Strains, Phase IV (KMG-IV): sequencing the most valuable type-strain genomes for metagenomic binning, comparative biology and taxonomic classification.</title>
        <authorList>
            <person name="Goeker M."/>
        </authorList>
    </citation>
    <scope>NUCLEOTIDE SEQUENCE [LARGE SCALE GENOMIC DNA]</scope>
    <source>
        <strain evidence="4 5">DSM 21634</strain>
    </source>
</reference>
<organism evidence="4 5">
    <name type="scientific">Pseudorhodoferax soli</name>
    <dbReference type="NCBI Taxonomy" id="545864"/>
    <lineage>
        <taxon>Bacteria</taxon>
        <taxon>Pseudomonadati</taxon>
        <taxon>Pseudomonadota</taxon>
        <taxon>Betaproteobacteria</taxon>
        <taxon>Burkholderiales</taxon>
        <taxon>Comamonadaceae</taxon>
    </lineage>
</organism>
<sequence length="145" mass="14885">MPFNPDMHGQVVAIAGACSHAGAAAARLLASQGAMLMLGGRSLSALHALVARIAEEGGCAQYRAADPARQASTDMLVAHTLDAYGRIDLLLNLGGKPRPVPAERAGIDGPFARPFAGPSARLSINPTLGATPQSWTSPTLRASHP</sequence>
<proteinExistence type="inferred from homology"/>
<dbReference type="AlphaFoldDB" id="A0A368XJN5"/>
<dbReference type="PANTHER" id="PTHR44196">
    <property type="entry name" value="DEHYDROGENASE/REDUCTASE SDR FAMILY MEMBER 7B"/>
    <property type="match status" value="1"/>
</dbReference>
<comment type="similarity">
    <text evidence="1">Belongs to the short-chain dehydrogenases/reductases (SDR) family.</text>
</comment>
<name>A0A368XJN5_9BURK</name>